<keyword evidence="1" id="KW-1133">Transmembrane helix</keyword>
<evidence type="ECO:0000256" key="1">
    <source>
        <dbReference type="SAM" id="Phobius"/>
    </source>
</evidence>
<proteinExistence type="predicted"/>
<gene>
    <name evidence="2" type="ORF">BVRB_018840</name>
</gene>
<dbReference type="Proteomes" id="UP000035740">
    <property type="component" value="Unassembled WGS sequence"/>
</dbReference>
<dbReference type="OrthoDB" id="48943at2759"/>
<evidence type="ECO:0000313" key="2">
    <source>
        <dbReference type="EMBL" id="KMS64579.1"/>
    </source>
</evidence>
<keyword evidence="1" id="KW-0472">Membrane</keyword>
<sequence length="254" mass="28760">LATGNENKSQAGGIVPENNTSIIFNKRSRSSSIITKLRPQYGYQDSLLGNAIFLVGVAGTFVVLGICVTICSYYYVFIDLDSRFIEEIPFRDLNVSFIIIWHILFAWFFFLKVVGARLMNLFRIPTAMRDATTVDIWTDIDRLDIVEGNVIVRFVHKIRTSVRERVDSFLGPGQYVSVPVRVTPAGRRYIEFNSERLTLNNISGRWEPVILDTNEIHISYAELCENGMNGLSSDVAAERLDIEVVTYTVSFTLV</sequence>
<evidence type="ECO:0000313" key="3">
    <source>
        <dbReference type="Proteomes" id="UP000035740"/>
    </source>
</evidence>
<feature type="transmembrane region" description="Helical" evidence="1">
    <location>
        <begin position="47"/>
        <end position="75"/>
    </location>
</feature>
<keyword evidence="1" id="KW-0812">Transmembrane</keyword>
<feature type="transmembrane region" description="Helical" evidence="1">
    <location>
        <begin position="95"/>
        <end position="114"/>
    </location>
</feature>
<accession>A0A0J7YLL4</accession>
<reference evidence="2 3" key="1">
    <citation type="journal article" date="2014" name="Nature">
        <title>The genome of the recently domesticated crop plant sugar beet (Beta vulgaris).</title>
        <authorList>
            <person name="Dohm J.C."/>
            <person name="Minoche A.E."/>
            <person name="Holtgrawe D."/>
            <person name="Capella-Gutierrez S."/>
            <person name="Zakrzewski F."/>
            <person name="Tafer H."/>
            <person name="Rupp O."/>
            <person name="Sorensen T.R."/>
            <person name="Stracke R."/>
            <person name="Reinhardt R."/>
            <person name="Goesmann A."/>
            <person name="Kraft T."/>
            <person name="Schulz B."/>
            <person name="Stadler P.F."/>
            <person name="Schmidt T."/>
            <person name="Gabaldon T."/>
            <person name="Lehrach H."/>
            <person name="Weisshaar B."/>
            <person name="Himmelbauer H."/>
        </authorList>
    </citation>
    <scope>NUCLEOTIDE SEQUENCE [LARGE SCALE GENOMIC DNA]</scope>
    <source>
        <tissue evidence="2">Taproot</tissue>
    </source>
</reference>
<name>A0A0J7YLL4_BETVV</name>
<protein>
    <submittedName>
        <fullName evidence="2">Uncharacterized protein</fullName>
    </submittedName>
</protein>
<keyword evidence="3" id="KW-1185">Reference proteome</keyword>
<organism evidence="2 3">
    <name type="scientific">Beta vulgaris subsp. vulgaris</name>
    <name type="common">Beet</name>
    <dbReference type="NCBI Taxonomy" id="3555"/>
    <lineage>
        <taxon>Eukaryota</taxon>
        <taxon>Viridiplantae</taxon>
        <taxon>Streptophyta</taxon>
        <taxon>Embryophyta</taxon>
        <taxon>Tracheophyta</taxon>
        <taxon>Spermatophyta</taxon>
        <taxon>Magnoliopsida</taxon>
        <taxon>eudicotyledons</taxon>
        <taxon>Gunneridae</taxon>
        <taxon>Pentapetalae</taxon>
        <taxon>Caryophyllales</taxon>
        <taxon>Chenopodiaceae</taxon>
        <taxon>Betoideae</taxon>
        <taxon>Beta</taxon>
    </lineage>
</organism>
<dbReference type="AlphaFoldDB" id="A0A0J7YLL4"/>
<feature type="non-terminal residue" evidence="2">
    <location>
        <position position="1"/>
    </location>
</feature>
<dbReference type="EMBL" id="KQ127668">
    <property type="protein sequence ID" value="KMS64579.1"/>
    <property type="molecule type" value="Genomic_DNA"/>
</dbReference>
<dbReference type="Gramene" id="KMS64579">
    <property type="protein sequence ID" value="KMS64579"/>
    <property type="gene ID" value="BVRB_018840"/>
</dbReference>